<dbReference type="Gene3D" id="1.20.140.10">
    <property type="entry name" value="Butyryl-CoA Dehydrogenase, subunit A, domain 3"/>
    <property type="match status" value="1"/>
</dbReference>
<evidence type="ECO:0000256" key="5">
    <source>
        <dbReference type="ARBA" id="ARBA00023002"/>
    </source>
</evidence>
<comment type="similarity">
    <text evidence="2">Belongs to the acyl-CoA dehydrogenase family.</text>
</comment>
<comment type="cofactor">
    <cofactor evidence="1">
        <name>FAD</name>
        <dbReference type="ChEBI" id="CHEBI:57692"/>
    </cofactor>
</comment>
<comment type="caution">
    <text evidence="8">The sequence shown here is derived from an EMBL/GenBank/DDBJ whole genome shotgun (WGS) entry which is preliminary data.</text>
</comment>
<organism evidence="8 9">
    <name type="scientific">Mumia zhuanghuii</name>
    <dbReference type="NCBI Taxonomy" id="2585211"/>
    <lineage>
        <taxon>Bacteria</taxon>
        <taxon>Bacillati</taxon>
        <taxon>Actinomycetota</taxon>
        <taxon>Actinomycetes</taxon>
        <taxon>Propionibacteriales</taxon>
        <taxon>Nocardioidaceae</taxon>
        <taxon>Mumia</taxon>
    </lineage>
</organism>
<dbReference type="EMBL" id="VDFQ02000003">
    <property type="protein sequence ID" value="KAA1423015.1"/>
    <property type="molecule type" value="Genomic_DNA"/>
</dbReference>
<dbReference type="InterPro" id="IPR009100">
    <property type="entry name" value="AcylCoA_DH/oxidase_NM_dom_sf"/>
</dbReference>
<dbReference type="GO" id="GO:0003995">
    <property type="term" value="F:acyl-CoA dehydrogenase activity"/>
    <property type="evidence" value="ECO:0007669"/>
    <property type="project" value="TreeGrafter"/>
</dbReference>
<dbReference type="PANTHER" id="PTHR43884">
    <property type="entry name" value="ACYL-COA DEHYDROGENASE"/>
    <property type="match status" value="1"/>
</dbReference>
<keyword evidence="5" id="KW-0560">Oxidoreductase</keyword>
<dbReference type="Pfam" id="PF02771">
    <property type="entry name" value="Acyl-CoA_dh_N"/>
    <property type="match status" value="1"/>
</dbReference>
<name>A0A5Q6RY56_9ACTN</name>
<keyword evidence="3" id="KW-0285">Flavoprotein</keyword>
<dbReference type="InterPro" id="IPR037069">
    <property type="entry name" value="AcylCoA_DH/ox_N_sf"/>
</dbReference>
<sequence length="360" mass="37662">MSAVSTTTASRVHTDPSRWRDLVDSDERAEFAASVRAHLGARFGPDAARACFDAAQPAEAWREIAAADYPVIGLPEAMGGAGSIVDAVAMVEAAGPALVPLPLVSTVTAWQTVAHAGRPSEGRAYEVSSERRAALAVVDGTDELVVLDGALADEVVLVDVRGAAVRVSVADVSDAVTAVHRHVDPGRPTAVLDRTRLSETVLADGRTDVDAVLAPARTVLAADLTGVGATALDRAVRHALEREQFGKRIGAFQGIKHRLADVYVAVERARSLTRAAAVALASDGTSDLSAAELALLAKAAATDAAVDSTRAYVQVLGAMGMTFEADAHLYFRRAQQTAPFLGSAADCYRAAALVRREDHR</sequence>
<evidence type="ECO:0000256" key="3">
    <source>
        <dbReference type="ARBA" id="ARBA00022630"/>
    </source>
</evidence>
<gene>
    <name evidence="8" type="ORF">FE697_012845</name>
</gene>
<protein>
    <recommendedName>
        <fullName evidence="10">Acyl-CoA dehydrogenase</fullName>
    </recommendedName>
</protein>
<proteinExistence type="inferred from homology"/>
<dbReference type="Proteomes" id="UP000307768">
    <property type="component" value="Unassembled WGS sequence"/>
</dbReference>
<reference evidence="8 9" key="1">
    <citation type="submission" date="2019-09" db="EMBL/GenBank/DDBJ databases">
        <title>Mumia zhuanghuii sp. nov. isolated from the intestinal contents of plateau pika (Ochotona curzoniae) in the Qinghai-Tibet plateau of China.</title>
        <authorList>
            <person name="Tian Z."/>
        </authorList>
    </citation>
    <scope>NUCLEOTIDE SEQUENCE [LARGE SCALE GENOMIC DNA]</scope>
    <source>
        <strain evidence="9">350</strain>
    </source>
</reference>
<dbReference type="InterPro" id="IPR009075">
    <property type="entry name" value="AcylCo_DH/oxidase_C"/>
</dbReference>
<dbReference type="PANTHER" id="PTHR43884:SF20">
    <property type="entry name" value="ACYL-COA DEHYDROGENASE FADE28"/>
    <property type="match status" value="1"/>
</dbReference>
<dbReference type="SUPFAM" id="SSF56645">
    <property type="entry name" value="Acyl-CoA dehydrogenase NM domain-like"/>
    <property type="match status" value="1"/>
</dbReference>
<keyword evidence="4" id="KW-0274">FAD</keyword>
<dbReference type="AlphaFoldDB" id="A0A5Q6RY56"/>
<dbReference type="SUPFAM" id="SSF47203">
    <property type="entry name" value="Acyl-CoA dehydrogenase C-terminal domain-like"/>
    <property type="match status" value="1"/>
</dbReference>
<dbReference type="InterPro" id="IPR013786">
    <property type="entry name" value="AcylCoA_DH/ox_N"/>
</dbReference>
<feature type="domain" description="Acyl-CoA dehydrogenase/oxidase C-terminal" evidence="6">
    <location>
        <begin position="205"/>
        <end position="343"/>
    </location>
</feature>
<evidence type="ECO:0000256" key="1">
    <source>
        <dbReference type="ARBA" id="ARBA00001974"/>
    </source>
</evidence>
<evidence type="ECO:0000256" key="4">
    <source>
        <dbReference type="ARBA" id="ARBA00022827"/>
    </source>
</evidence>
<dbReference type="GO" id="GO:0050660">
    <property type="term" value="F:flavin adenine dinucleotide binding"/>
    <property type="evidence" value="ECO:0007669"/>
    <property type="project" value="InterPro"/>
</dbReference>
<evidence type="ECO:0000313" key="8">
    <source>
        <dbReference type="EMBL" id="KAA1423015.1"/>
    </source>
</evidence>
<evidence type="ECO:0008006" key="10">
    <source>
        <dbReference type="Google" id="ProtNLM"/>
    </source>
</evidence>
<evidence type="ECO:0000313" key="9">
    <source>
        <dbReference type="Proteomes" id="UP000307768"/>
    </source>
</evidence>
<evidence type="ECO:0000259" key="7">
    <source>
        <dbReference type="Pfam" id="PF02771"/>
    </source>
</evidence>
<dbReference type="Pfam" id="PF00441">
    <property type="entry name" value="Acyl-CoA_dh_1"/>
    <property type="match status" value="1"/>
</dbReference>
<feature type="domain" description="Acyl-CoA dehydrogenase/oxidase N-terminal" evidence="7">
    <location>
        <begin position="25"/>
        <end position="118"/>
    </location>
</feature>
<dbReference type="RefSeq" id="WP_149769966.1">
    <property type="nucleotide sequence ID" value="NZ_VDFQ02000003.1"/>
</dbReference>
<evidence type="ECO:0000256" key="2">
    <source>
        <dbReference type="ARBA" id="ARBA00009347"/>
    </source>
</evidence>
<dbReference type="OrthoDB" id="7328575at2"/>
<dbReference type="Gene3D" id="1.10.540.10">
    <property type="entry name" value="Acyl-CoA dehydrogenase/oxidase, N-terminal domain"/>
    <property type="match status" value="1"/>
</dbReference>
<evidence type="ECO:0000259" key="6">
    <source>
        <dbReference type="Pfam" id="PF00441"/>
    </source>
</evidence>
<dbReference type="InterPro" id="IPR036250">
    <property type="entry name" value="AcylCo_DH-like_C"/>
</dbReference>
<accession>A0A5Q6RY56</accession>